<dbReference type="Pfam" id="PF08486">
    <property type="entry name" value="SpoIID"/>
    <property type="match status" value="1"/>
</dbReference>
<dbReference type="EMBL" id="JARSFG010000003">
    <property type="protein sequence ID" value="MEC1177163.1"/>
    <property type="molecule type" value="Genomic_DNA"/>
</dbReference>
<dbReference type="Proteomes" id="UP001344888">
    <property type="component" value="Unassembled WGS sequence"/>
</dbReference>
<protein>
    <submittedName>
        <fullName evidence="2">SpoIID/LytB domain-containing protein</fullName>
    </submittedName>
</protein>
<proteinExistence type="predicted"/>
<dbReference type="AlphaFoldDB" id="A0AAW9NN78"/>
<comment type="caution">
    <text evidence="2">The sequence shown here is derived from an EMBL/GenBank/DDBJ whole genome shotgun (WGS) entry which is preliminary data.</text>
</comment>
<reference evidence="2 3" key="1">
    <citation type="submission" date="2023-03" db="EMBL/GenBank/DDBJ databases">
        <title>Bacillus Genome Sequencing.</title>
        <authorList>
            <person name="Dunlap C."/>
        </authorList>
    </citation>
    <scope>NUCLEOTIDE SEQUENCE [LARGE SCALE GENOMIC DNA]</scope>
    <source>
        <strain evidence="2 3">B-59205</strain>
    </source>
</reference>
<keyword evidence="3" id="KW-1185">Reference proteome</keyword>
<evidence type="ECO:0000313" key="3">
    <source>
        <dbReference type="Proteomes" id="UP001344888"/>
    </source>
</evidence>
<sequence>MTSDPEFISKGDYVYDVLLDMKVHKQSEFYTDGITRHIFILNKTNEGLKIETVYYKGLVDEENEESTLNYIPIEPVPRPIPVNIKLYDTSKSQLKTLTLRTYIKDVMPNEIYVTWPTESLKANILAAKTYAWYNIENPRKPATDYNAHVTDKWANYQHYKEGSNHATTNSLVDQLYTYAMLRSQGPFDAQYRAGSQGSTGTNGGNILSQWGTVQLANQGYTYTQILKYYYTNTFVANYYPVPHLIQ</sequence>
<name>A0AAW9NN78_9BACL</name>
<gene>
    <name evidence="2" type="ORF">P9B03_01585</name>
</gene>
<evidence type="ECO:0000313" key="2">
    <source>
        <dbReference type="EMBL" id="MEC1177163.1"/>
    </source>
</evidence>
<feature type="domain" description="Sporulation stage II protein D amidase enhancer LytB N-terminal" evidence="1">
    <location>
        <begin position="89"/>
        <end position="166"/>
    </location>
</feature>
<evidence type="ECO:0000259" key="1">
    <source>
        <dbReference type="Pfam" id="PF08486"/>
    </source>
</evidence>
<accession>A0AAW9NN78</accession>
<organism evidence="2 3">
    <name type="scientific">Metasolibacillus meyeri</name>
    <dbReference type="NCBI Taxonomy" id="1071052"/>
    <lineage>
        <taxon>Bacteria</taxon>
        <taxon>Bacillati</taxon>
        <taxon>Bacillota</taxon>
        <taxon>Bacilli</taxon>
        <taxon>Bacillales</taxon>
        <taxon>Caryophanaceae</taxon>
        <taxon>Metasolibacillus</taxon>
    </lineage>
</organism>
<dbReference type="InterPro" id="IPR013693">
    <property type="entry name" value="SpoIID/LytB_N"/>
</dbReference>
<dbReference type="RefSeq" id="WP_326121399.1">
    <property type="nucleotide sequence ID" value="NZ_JARSFG010000003.1"/>
</dbReference>